<evidence type="ECO:0000313" key="2">
    <source>
        <dbReference type="EMBL" id="MBE4753161.1"/>
    </source>
</evidence>
<dbReference type="EMBL" id="JAAIYO010000016">
    <property type="protein sequence ID" value="MBE4753161.1"/>
    <property type="molecule type" value="Genomic_DNA"/>
</dbReference>
<keyword evidence="3" id="KW-1185">Reference proteome</keyword>
<name>A0ABR9PZ07_9BACT</name>
<gene>
    <name evidence="2" type="ORF">G4177_33930</name>
</gene>
<sequence length="243" mass="27696">MLDPANLSARTETLRRRTLQGCSESPDGPEPNLKAGAHVSGMWGMKYPTRDEEWALHERVLMKMPVANAEVFKCFMPFMLKTLSHEMNCDEEEARACALKAIFEYLDQPENYNRDQSLLRSFLTHAAKMNVLDSRKSDKARVEREIKYADVVELRARPPNEEMEAAVETALALKRLERRKMKPGDLGLLKLVLQGESSTLALARPLGLEGLPEAERKRGVKQNRDRVLKVLRRLGEEDSHDEP</sequence>
<organism evidence="2 3">
    <name type="scientific">Corallococcus soli</name>
    <dbReference type="NCBI Taxonomy" id="2710757"/>
    <lineage>
        <taxon>Bacteria</taxon>
        <taxon>Pseudomonadati</taxon>
        <taxon>Myxococcota</taxon>
        <taxon>Myxococcia</taxon>
        <taxon>Myxococcales</taxon>
        <taxon>Cystobacterineae</taxon>
        <taxon>Myxococcaceae</taxon>
        <taxon>Corallococcus</taxon>
    </lineage>
</organism>
<dbReference type="RefSeq" id="WP_193430318.1">
    <property type="nucleotide sequence ID" value="NZ_CBCSIP010000296.1"/>
</dbReference>
<dbReference type="Proteomes" id="UP001516472">
    <property type="component" value="Unassembled WGS sequence"/>
</dbReference>
<feature type="region of interest" description="Disordered" evidence="1">
    <location>
        <begin position="1"/>
        <end position="35"/>
    </location>
</feature>
<evidence type="ECO:0000256" key="1">
    <source>
        <dbReference type="SAM" id="MobiDB-lite"/>
    </source>
</evidence>
<accession>A0ABR9PZ07</accession>
<comment type="caution">
    <text evidence="2">The sequence shown here is derived from an EMBL/GenBank/DDBJ whole genome shotgun (WGS) entry which is preliminary data.</text>
</comment>
<protein>
    <recommendedName>
        <fullName evidence="4">Sigma-70 family RNA polymerase sigma factor</fullName>
    </recommendedName>
</protein>
<evidence type="ECO:0008006" key="4">
    <source>
        <dbReference type="Google" id="ProtNLM"/>
    </source>
</evidence>
<reference evidence="2 3" key="1">
    <citation type="submission" date="2020-02" db="EMBL/GenBank/DDBJ databases">
        <authorList>
            <person name="Babadi Z.K."/>
            <person name="Risdian C."/>
            <person name="Ebrahimipour G.H."/>
            <person name="Wink J."/>
        </authorList>
    </citation>
    <scope>NUCLEOTIDE SEQUENCE [LARGE SCALE GENOMIC DNA]</scope>
    <source>
        <strain evidence="2 3">ZKHCc1 1396</strain>
    </source>
</reference>
<evidence type="ECO:0000313" key="3">
    <source>
        <dbReference type="Proteomes" id="UP001516472"/>
    </source>
</evidence>
<proteinExistence type="predicted"/>